<protein>
    <submittedName>
        <fullName evidence="2">Transposase</fullName>
    </submittedName>
</protein>
<name>A0ABS7DIH7_9GAMM</name>
<proteinExistence type="predicted"/>
<accession>A0ABS7DIH7</accession>
<organism evidence="2 3">
    <name type="scientific">Succinivibrio faecicola</name>
    <dbReference type="NCBI Taxonomy" id="2820300"/>
    <lineage>
        <taxon>Bacteria</taxon>
        <taxon>Pseudomonadati</taxon>
        <taxon>Pseudomonadota</taxon>
        <taxon>Gammaproteobacteria</taxon>
        <taxon>Aeromonadales</taxon>
        <taxon>Succinivibrionaceae</taxon>
        <taxon>Succinivibrio</taxon>
    </lineage>
</organism>
<evidence type="ECO:0000259" key="1">
    <source>
        <dbReference type="Pfam" id="PF01609"/>
    </source>
</evidence>
<dbReference type="InterPro" id="IPR002559">
    <property type="entry name" value="Transposase_11"/>
</dbReference>
<evidence type="ECO:0000313" key="3">
    <source>
        <dbReference type="Proteomes" id="UP000731465"/>
    </source>
</evidence>
<evidence type="ECO:0000313" key="2">
    <source>
        <dbReference type="EMBL" id="MBW7571105.1"/>
    </source>
</evidence>
<dbReference type="Pfam" id="PF01609">
    <property type="entry name" value="DDE_Tnp_1"/>
    <property type="match status" value="1"/>
</dbReference>
<sequence length="505" mass="58057">MVIRTESDAEAIKQEAQKDLDWRCDCVSFGLTYACWEVAKKSGILFNLNSVFGEEIGTELLRLAIYQLCSHSMAMQNYEDWLAMNYLPEASPLSSQKISTILAKVSQENIDQYFKLRHERVTEDHLKKEEEAKKQNLKLSPMMMAIDSTSISTWSETIDNASYGHAKQDDFLKQVNLTFCIDYFTGDLCYAYESEGSVNDMTLFADILLRMQSIGLDLGKTLLATDRGYASILNIQKMINCKLMFLTGMSLKEDSIKATIDRYKDSLNNPMFMNGKLGIYARTADTEKWTSTSDGVNDEHKVYLHLYHDAALGERQTIALMRDLQNILDKKIANDTVDKKDWKKYSGFFFQNSKTQKWCLNATKVQNACKYHGYFAIRTNTIEDPFQSLIIYRERNIVESAFRQFKVLNECDRLYATATTYKGKLFIYMLAQAIRMMMSVTASNHQPNAKVLPGDSFDKAMLQMQRLQASRPAGRGIYIVKEIPKKTRDLFETFKIPFPKKQIKD</sequence>
<keyword evidence="3" id="KW-1185">Reference proteome</keyword>
<comment type="caution">
    <text evidence="2">The sequence shown here is derived from an EMBL/GenBank/DDBJ whole genome shotgun (WGS) entry which is preliminary data.</text>
</comment>
<dbReference type="EMBL" id="JAGFNY010000055">
    <property type="protein sequence ID" value="MBW7571105.1"/>
    <property type="molecule type" value="Genomic_DNA"/>
</dbReference>
<reference evidence="2 3" key="1">
    <citation type="submission" date="2021-03" db="EMBL/GenBank/DDBJ databases">
        <title>Succinivibrio sp. nov. isolated from feces of cow.</title>
        <authorList>
            <person name="Choi J.-Y."/>
        </authorList>
    </citation>
    <scope>NUCLEOTIDE SEQUENCE [LARGE SCALE GENOMIC DNA]</scope>
    <source>
        <strain evidence="2 3">AGMB01872</strain>
    </source>
</reference>
<feature type="domain" description="Transposase IS4-like" evidence="1">
    <location>
        <begin position="144"/>
        <end position="409"/>
    </location>
</feature>
<gene>
    <name evidence="2" type="ORF">J5V48_09395</name>
</gene>
<dbReference type="RefSeq" id="WP_219938329.1">
    <property type="nucleotide sequence ID" value="NZ_JAGFNY010000055.1"/>
</dbReference>
<dbReference type="Proteomes" id="UP000731465">
    <property type="component" value="Unassembled WGS sequence"/>
</dbReference>